<reference evidence="3" key="1">
    <citation type="submission" date="2023-09" db="EMBL/GenBank/DDBJ databases">
        <title>Genomes of two closely related lineages of the louse Polyplax serrata with different host specificities.</title>
        <authorList>
            <person name="Martinu J."/>
            <person name="Tarabai H."/>
            <person name="Stefka J."/>
            <person name="Hypsa V."/>
        </authorList>
    </citation>
    <scope>NUCLEOTIDE SEQUENCE [LARGE SCALE GENOMIC DNA]</scope>
    <source>
        <strain evidence="3">HR10_N</strain>
    </source>
</reference>
<organism evidence="3 4">
    <name type="scientific">Candidatus Legionella polyplacis</name>
    <dbReference type="NCBI Taxonomy" id="2005262"/>
    <lineage>
        <taxon>Bacteria</taxon>
        <taxon>Pseudomonadati</taxon>
        <taxon>Pseudomonadota</taxon>
        <taxon>Gammaproteobacteria</taxon>
        <taxon>Legionellales</taxon>
        <taxon>Legionellaceae</taxon>
        <taxon>Legionella</taxon>
    </lineage>
</organism>
<dbReference type="PROSITE" id="PS01086">
    <property type="entry name" value="RIBUL_P_3_EPIMER_2"/>
    <property type="match status" value="1"/>
</dbReference>
<evidence type="ECO:0000256" key="1">
    <source>
        <dbReference type="ARBA" id="ARBA00022723"/>
    </source>
</evidence>
<name>A0ABZ2GXS4_9GAMM</name>
<evidence type="ECO:0000313" key="3">
    <source>
        <dbReference type="EMBL" id="WWR12228.1"/>
    </source>
</evidence>
<evidence type="ECO:0000256" key="2">
    <source>
        <dbReference type="ARBA" id="ARBA00023235"/>
    </source>
</evidence>
<dbReference type="GO" id="GO:0004750">
    <property type="term" value="F:D-ribulose-phosphate 3-epimerase activity"/>
    <property type="evidence" value="ECO:0007669"/>
    <property type="project" value="UniProtKB-EC"/>
</dbReference>
<dbReference type="RefSeq" id="WP_338521949.1">
    <property type="nucleotide sequence ID" value="NZ_CP135136.1"/>
</dbReference>
<gene>
    <name evidence="3" type="ORF">RQL38_01210</name>
</gene>
<dbReference type="EC" id="5.1.3.1" evidence="3"/>
<dbReference type="Gene3D" id="3.20.20.70">
    <property type="entry name" value="Aldolase class I"/>
    <property type="match status" value="1"/>
</dbReference>
<dbReference type="NCBIfam" id="NF004076">
    <property type="entry name" value="PRK05581.1-4"/>
    <property type="match status" value="1"/>
</dbReference>
<keyword evidence="1" id="KW-0479">Metal-binding</keyword>
<dbReference type="InterPro" id="IPR011060">
    <property type="entry name" value="RibuloseP-bd_barrel"/>
</dbReference>
<dbReference type="PANTHER" id="PTHR11749">
    <property type="entry name" value="RIBULOSE-5-PHOSPHATE-3-EPIMERASE"/>
    <property type="match status" value="1"/>
</dbReference>
<dbReference type="Proteomes" id="UP001360424">
    <property type="component" value="Chromosome"/>
</dbReference>
<dbReference type="SUPFAM" id="SSF51366">
    <property type="entry name" value="Ribulose-phoshate binding barrel"/>
    <property type="match status" value="1"/>
</dbReference>
<protein>
    <submittedName>
        <fullName evidence="3">Ribulose-phosphate 3-epimerase</fullName>
        <ecNumber evidence="3">5.1.3.1</ecNumber>
    </submittedName>
</protein>
<dbReference type="Pfam" id="PF00834">
    <property type="entry name" value="Ribul_P_3_epim"/>
    <property type="match status" value="1"/>
</dbReference>
<keyword evidence="4" id="KW-1185">Reference proteome</keyword>
<dbReference type="InterPro" id="IPR013785">
    <property type="entry name" value="Aldolase_TIM"/>
</dbReference>
<keyword evidence="2 3" id="KW-0413">Isomerase</keyword>
<dbReference type="EMBL" id="CP135136">
    <property type="protein sequence ID" value="WWR12228.1"/>
    <property type="molecule type" value="Genomic_DNA"/>
</dbReference>
<dbReference type="InterPro" id="IPR000056">
    <property type="entry name" value="Ribul_P_3_epim-like"/>
</dbReference>
<dbReference type="PROSITE" id="PS01085">
    <property type="entry name" value="RIBUL_P_3_EPIMER_1"/>
    <property type="match status" value="1"/>
</dbReference>
<proteinExistence type="predicted"/>
<accession>A0ABZ2GXS4</accession>
<dbReference type="CDD" id="cd00429">
    <property type="entry name" value="RPE"/>
    <property type="match status" value="1"/>
</dbReference>
<sequence>MKKNYLIIPSILSANPICLKKEIKKIIKTKTQMIHIDITDNHYVQNLTFGFSTCQAIRKNFPTIKLDIHLMAQPKKNLISSMLKIKANRITIHIDSTIHIEDIINTIKKHCKIGIALNPAHSPLQIKKYFNNIDYVIIMSVNPGFPNQKFIPKTKNKIKWIKKNFPKLTICVDGGVNIHNILSLAKHGAKQFIIGNTIFSRSNYNEIISNLYKKLYTLKPYHINKNIIK</sequence>
<evidence type="ECO:0000313" key="4">
    <source>
        <dbReference type="Proteomes" id="UP001360424"/>
    </source>
</evidence>